<reference evidence="2" key="1">
    <citation type="submission" date="2024-06" db="EMBL/GenBank/DDBJ databases">
        <title>Genome Sequence of an extremely halophilic archaeon isolated from Permian era halite, Salado Formation, Carlsbad, New Mexico: Halobacterium sp. strain NMX12-1.</title>
        <authorList>
            <person name="Sotoa L."/>
            <person name="DasSarma P."/>
            <person name="Anton B.P."/>
            <person name="Vincze T."/>
            <person name="Verma I."/>
            <person name="Eralp B."/>
            <person name="Powers D.W."/>
            <person name="Dozier B.L."/>
            <person name="Roberts R.J."/>
            <person name="DasSarma S."/>
        </authorList>
    </citation>
    <scope>NUCLEOTIDE SEQUENCE</scope>
    <source>
        <strain evidence="2">NMX12-1</strain>
    </source>
</reference>
<protein>
    <submittedName>
        <fullName evidence="2">Uncharacterized protein</fullName>
    </submittedName>
</protein>
<dbReference type="AlphaFoldDB" id="A0AAU8CDA5"/>
<dbReference type="RefSeq" id="WP_353634595.1">
    <property type="nucleotide sequence ID" value="NZ_CP159204.1"/>
</dbReference>
<evidence type="ECO:0000313" key="2">
    <source>
        <dbReference type="EMBL" id="XCF16850.1"/>
    </source>
</evidence>
<keyword evidence="1" id="KW-0812">Transmembrane</keyword>
<dbReference type="GeneID" id="91107933"/>
<dbReference type="EMBL" id="CP159204">
    <property type="protein sequence ID" value="XCF16850.1"/>
    <property type="molecule type" value="Genomic_DNA"/>
</dbReference>
<proteinExistence type="predicted"/>
<dbReference type="KEGG" id="hanx:ABSL23_02250"/>
<name>A0AAU8CDA5_9EURY</name>
<accession>A0AAU8CDA5</accession>
<sequence length="59" mass="6202">MDTDPISAVEAVVFLALMLAIVKIAVDALEAAPLGFQTQADDYIEDAADAAGGVWEDYT</sequence>
<keyword evidence="1" id="KW-0472">Membrane</keyword>
<evidence type="ECO:0000256" key="1">
    <source>
        <dbReference type="SAM" id="Phobius"/>
    </source>
</evidence>
<feature type="transmembrane region" description="Helical" evidence="1">
    <location>
        <begin position="6"/>
        <end position="26"/>
    </location>
</feature>
<gene>
    <name evidence="2" type="ORF">ABSL23_02250</name>
</gene>
<keyword evidence="1" id="KW-1133">Transmembrane helix</keyword>
<organism evidence="2">
    <name type="scientific">Halobacterium sp. NMX12-1</name>
    <dbReference type="NCBI Taxonomy" id="3166650"/>
    <lineage>
        <taxon>Archaea</taxon>
        <taxon>Methanobacteriati</taxon>
        <taxon>Methanobacteriota</taxon>
        <taxon>Stenosarchaea group</taxon>
        <taxon>Halobacteria</taxon>
        <taxon>Halobacteriales</taxon>
        <taxon>Halobacteriaceae</taxon>
        <taxon>Halobacterium</taxon>
    </lineage>
</organism>